<evidence type="ECO:0000313" key="2">
    <source>
        <dbReference type="Proteomes" id="UP000886501"/>
    </source>
</evidence>
<reference evidence="1" key="2">
    <citation type="journal article" date="2020" name="Nat. Commun.">
        <title>Large-scale genome sequencing of mycorrhizal fungi provides insights into the early evolution of symbiotic traits.</title>
        <authorList>
            <person name="Miyauchi S."/>
            <person name="Kiss E."/>
            <person name="Kuo A."/>
            <person name="Drula E."/>
            <person name="Kohler A."/>
            <person name="Sanchez-Garcia M."/>
            <person name="Morin E."/>
            <person name="Andreopoulos B."/>
            <person name="Barry K.W."/>
            <person name="Bonito G."/>
            <person name="Buee M."/>
            <person name="Carver A."/>
            <person name="Chen C."/>
            <person name="Cichocki N."/>
            <person name="Clum A."/>
            <person name="Culley D."/>
            <person name="Crous P.W."/>
            <person name="Fauchery L."/>
            <person name="Girlanda M."/>
            <person name="Hayes R.D."/>
            <person name="Keri Z."/>
            <person name="LaButti K."/>
            <person name="Lipzen A."/>
            <person name="Lombard V."/>
            <person name="Magnuson J."/>
            <person name="Maillard F."/>
            <person name="Murat C."/>
            <person name="Nolan M."/>
            <person name="Ohm R.A."/>
            <person name="Pangilinan J."/>
            <person name="Pereira M.F."/>
            <person name="Perotto S."/>
            <person name="Peter M."/>
            <person name="Pfister S."/>
            <person name="Riley R."/>
            <person name="Sitrit Y."/>
            <person name="Stielow J.B."/>
            <person name="Szollosi G."/>
            <person name="Zifcakova L."/>
            <person name="Stursova M."/>
            <person name="Spatafora J.W."/>
            <person name="Tedersoo L."/>
            <person name="Vaario L.M."/>
            <person name="Yamada A."/>
            <person name="Yan M."/>
            <person name="Wang P."/>
            <person name="Xu J."/>
            <person name="Bruns T."/>
            <person name="Baldrian P."/>
            <person name="Vilgalys R."/>
            <person name="Dunand C."/>
            <person name="Henrissat B."/>
            <person name="Grigoriev I.V."/>
            <person name="Hibbett D."/>
            <person name="Nagy L.G."/>
            <person name="Martin F.M."/>
        </authorList>
    </citation>
    <scope>NUCLEOTIDE SEQUENCE</scope>
    <source>
        <strain evidence="1">P2</strain>
    </source>
</reference>
<evidence type="ECO:0000313" key="1">
    <source>
        <dbReference type="EMBL" id="KAF9645941.1"/>
    </source>
</evidence>
<name>A0ACB6Z8J3_THEGA</name>
<gene>
    <name evidence="1" type="ORF">BDM02DRAFT_3119414</name>
</gene>
<accession>A0ACB6Z8J3</accession>
<sequence>MSLLSYSPQSTCRLQRDSSHALRERLERLQVPDITMQLLQEQMPHLQVFHRRLTRLPW</sequence>
<dbReference type="Proteomes" id="UP000886501">
    <property type="component" value="Unassembled WGS sequence"/>
</dbReference>
<reference evidence="1" key="1">
    <citation type="submission" date="2019-10" db="EMBL/GenBank/DDBJ databases">
        <authorList>
            <consortium name="DOE Joint Genome Institute"/>
            <person name="Kuo A."/>
            <person name="Miyauchi S."/>
            <person name="Kiss E."/>
            <person name="Drula E."/>
            <person name="Kohler A."/>
            <person name="Sanchez-Garcia M."/>
            <person name="Andreopoulos B."/>
            <person name="Barry K.W."/>
            <person name="Bonito G."/>
            <person name="Buee M."/>
            <person name="Carver A."/>
            <person name="Chen C."/>
            <person name="Cichocki N."/>
            <person name="Clum A."/>
            <person name="Culley D."/>
            <person name="Crous P.W."/>
            <person name="Fauchery L."/>
            <person name="Girlanda M."/>
            <person name="Hayes R."/>
            <person name="Keri Z."/>
            <person name="Labutti K."/>
            <person name="Lipzen A."/>
            <person name="Lombard V."/>
            <person name="Magnuson J."/>
            <person name="Maillard F."/>
            <person name="Morin E."/>
            <person name="Murat C."/>
            <person name="Nolan M."/>
            <person name="Ohm R."/>
            <person name="Pangilinan J."/>
            <person name="Pereira M."/>
            <person name="Perotto S."/>
            <person name="Peter M."/>
            <person name="Riley R."/>
            <person name="Sitrit Y."/>
            <person name="Stielow B."/>
            <person name="Szollosi G."/>
            <person name="Zifcakova L."/>
            <person name="Stursova M."/>
            <person name="Spatafora J.W."/>
            <person name="Tedersoo L."/>
            <person name="Vaario L.-M."/>
            <person name="Yamada A."/>
            <person name="Yan M."/>
            <person name="Wang P."/>
            <person name="Xu J."/>
            <person name="Bruns T."/>
            <person name="Baldrian P."/>
            <person name="Vilgalys R."/>
            <person name="Henrissat B."/>
            <person name="Grigoriev I.V."/>
            <person name="Hibbett D."/>
            <person name="Nagy L.G."/>
            <person name="Martin F.M."/>
        </authorList>
    </citation>
    <scope>NUCLEOTIDE SEQUENCE</scope>
    <source>
        <strain evidence="1">P2</strain>
    </source>
</reference>
<protein>
    <submittedName>
        <fullName evidence="1">Uncharacterized protein</fullName>
    </submittedName>
</protein>
<proteinExistence type="predicted"/>
<keyword evidence="2" id="KW-1185">Reference proteome</keyword>
<comment type="caution">
    <text evidence="1">The sequence shown here is derived from an EMBL/GenBank/DDBJ whole genome shotgun (WGS) entry which is preliminary data.</text>
</comment>
<dbReference type="EMBL" id="MU118072">
    <property type="protein sequence ID" value="KAF9645941.1"/>
    <property type="molecule type" value="Genomic_DNA"/>
</dbReference>
<organism evidence="1 2">
    <name type="scientific">Thelephora ganbajun</name>
    <name type="common">Ganba fungus</name>
    <dbReference type="NCBI Taxonomy" id="370292"/>
    <lineage>
        <taxon>Eukaryota</taxon>
        <taxon>Fungi</taxon>
        <taxon>Dikarya</taxon>
        <taxon>Basidiomycota</taxon>
        <taxon>Agaricomycotina</taxon>
        <taxon>Agaricomycetes</taxon>
        <taxon>Thelephorales</taxon>
        <taxon>Thelephoraceae</taxon>
        <taxon>Thelephora</taxon>
    </lineage>
</organism>